<evidence type="ECO:0000256" key="6">
    <source>
        <dbReference type="ARBA" id="ARBA00023306"/>
    </source>
</evidence>
<evidence type="ECO:0000313" key="9">
    <source>
        <dbReference type="Proteomes" id="UP000807342"/>
    </source>
</evidence>
<evidence type="ECO:0000259" key="7">
    <source>
        <dbReference type="Pfam" id="PF12862"/>
    </source>
</evidence>
<accession>A0A9P5XJU6</accession>
<keyword evidence="3" id="KW-0132">Cell division</keyword>
<dbReference type="PANTHER" id="PTHR12830:SF9">
    <property type="entry name" value="ANAPHASE-PROMOTING COMPLEX SUBUNIT 5"/>
    <property type="match status" value="1"/>
</dbReference>
<dbReference type="OrthoDB" id="2504561at2759"/>
<gene>
    <name evidence="8" type="ORF">P691DRAFT_724868</name>
</gene>
<dbReference type="GO" id="GO:0070979">
    <property type="term" value="P:protein K11-linked ubiquitination"/>
    <property type="evidence" value="ECO:0007669"/>
    <property type="project" value="TreeGrafter"/>
</dbReference>
<protein>
    <recommendedName>
        <fullName evidence="2">Anaphase-promoting complex subunit 5</fullName>
    </recommendedName>
</protein>
<dbReference type="InterPro" id="IPR037679">
    <property type="entry name" value="Apc5"/>
</dbReference>
<dbReference type="CDD" id="cd16270">
    <property type="entry name" value="Apc5_N"/>
    <property type="match status" value="1"/>
</dbReference>
<organism evidence="8 9">
    <name type="scientific">Macrolepiota fuliginosa MF-IS2</name>
    <dbReference type="NCBI Taxonomy" id="1400762"/>
    <lineage>
        <taxon>Eukaryota</taxon>
        <taxon>Fungi</taxon>
        <taxon>Dikarya</taxon>
        <taxon>Basidiomycota</taxon>
        <taxon>Agaricomycotina</taxon>
        <taxon>Agaricomycetes</taxon>
        <taxon>Agaricomycetidae</taxon>
        <taxon>Agaricales</taxon>
        <taxon>Agaricineae</taxon>
        <taxon>Agaricaceae</taxon>
        <taxon>Macrolepiota</taxon>
    </lineage>
</organism>
<dbReference type="GO" id="GO:0051301">
    <property type="term" value="P:cell division"/>
    <property type="evidence" value="ECO:0007669"/>
    <property type="project" value="UniProtKB-KW"/>
</dbReference>
<keyword evidence="5" id="KW-0833">Ubl conjugation pathway</keyword>
<dbReference type="InterPro" id="IPR026000">
    <property type="entry name" value="Apc5_dom"/>
</dbReference>
<dbReference type="GO" id="GO:0031145">
    <property type="term" value="P:anaphase-promoting complex-dependent catabolic process"/>
    <property type="evidence" value="ECO:0007669"/>
    <property type="project" value="TreeGrafter"/>
</dbReference>
<keyword evidence="6" id="KW-0131">Cell cycle</keyword>
<evidence type="ECO:0000313" key="8">
    <source>
        <dbReference type="EMBL" id="KAF9451061.1"/>
    </source>
</evidence>
<evidence type="ECO:0000256" key="4">
    <source>
        <dbReference type="ARBA" id="ARBA00022776"/>
    </source>
</evidence>
<proteinExistence type="inferred from homology"/>
<comment type="similarity">
    <text evidence="1">Belongs to the APC5 family.</text>
</comment>
<feature type="domain" description="Anaphase-promoting complex subunit 5" evidence="7">
    <location>
        <begin position="208"/>
        <end position="281"/>
    </location>
</feature>
<evidence type="ECO:0000256" key="2">
    <source>
        <dbReference type="ARBA" id="ARBA00016066"/>
    </source>
</evidence>
<keyword evidence="9" id="KW-1185">Reference proteome</keyword>
<evidence type="ECO:0000256" key="3">
    <source>
        <dbReference type="ARBA" id="ARBA00022618"/>
    </source>
</evidence>
<name>A0A9P5XJU6_9AGAR</name>
<reference evidence="8" key="1">
    <citation type="submission" date="2020-11" db="EMBL/GenBank/DDBJ databases">
        <authorList>
            <consortium name="DOE Joint Genome Institute"/>
            <person name="Ahrendt S."/>
            <person name="Riley R."/>
            <person name="Andreopoulos W."/>
            <person name="Labutti K."/>
            <person name="Pangilinan J."/>
            <person name="Ruiz-Duenas F.J."/>
            <person name="Barrasa J.M."/>
            <person name="Sanchez-Garcia M."/>
            <person name="Camarero S."/>
            <person name="Miyauchi S."/>
            <person name="Serrano A."/>
            <person name="Linde D."/>
            <person name="Babiker R."/>
            <person name="Drula E."/>
            <person name="Ayuso-Fernandez I."/>
            <person name="Pacheco R."/>
            <person name="Padilla G."/>
            <person name="Ferreira P."/>
            <person name="Barriuso J."/>
            <person name="Kellner H."/>
            <person name="Castanera R."/>
            <person name="Alfaro M."/>
            <person name="Ramirez L."/>
            <person name="Pisabarro A.G."/>
            <person name="Kuo A."/>
            <person name="Tritt A."/>
            <person name="Lipzen A."/>
            <person name="He G."/>
            <person name="Yan M."/>
            <person name="Ng V."/>
            <person name="Cullen D."/>
            <person name="Martin F."/>
            <person name="Rosso M.-N."/>
            <person name="Henrissat B."/>
            <person name="Hibbett D."/>
            <person name="Martinez A.T."/>
            <person name="Grigoriev I.V."/>
        </authorList>
    </citation>
    <scope>NUCLEOTIDE SEQUENCE</scope>
    <source>
        <strain evidence="8">MF-IS2</strain>
    </source>
</reference>
<dbReference type="PANTHER" id="PTHR12830">
    <property type="entry name" value="ANAPHASE-PROMOTING COMPLEX SUBUNIT 5"/>
    <property type="match status" value="1"/>
</dbReference>
<dbReference type="AlphaFoldDB" id="A0A9P5XJU6"/>
<evidence type="ECO:0000256" key="1">
    <source>
        <dbReference type="ARBA" id="ARBA00007450"/>
    </source>
</evidence>
<dbReference type="GO" id="GO:0005680">
    <property type="term" value="C:anaphase-promoting complex"/>
    <property type="evidence" value="ECO:0007669"/>
    <property type="project" value="InterPro"/>
</dbReference>
<sequence length="672" mass="75761">MMDDVPPPTEHVVRPHHIGLLSILSLAFKDGDFKEFPIPFTLHLYRCLLNEISEVCQPKPYNEVLKEIASGPRTEVQACQSLLANARAMPGNLGTADDLTVFFSNVPALFVEKPPDDNPIFMRRSLFGYFCRRCFVSFIKLSFSGVVKLQRDFQAWTAGDLSAGYEVINKEQLTNDATLFKTQADKKAWAKPESLEAWEKGLAIGDDTMAAENLRRFFEQQFNDNNDSGLRQHALLNLVRMHYTHKEYDAARKLLSEAITVSRTSGDRITLQNCISMLHRLPPTGSGQRPTLNEIQLDLHPLEVFYDVSKLLEDQPIGMAFNKIMQAIGVQDHWVDVQLIPPPEEELWVQHSVQSIVWRSAGCDKLATIEENLIMAFIPSGTSDETRLSIVLNRANQACPNARMGLYDQSLRNLLDPAIWSGLGMDDYATWAYAVWNILALWVTRRGQQRMFEEVLLPRQPYGRINTKFLGLDLEGPPRSKIHESLGEVLKLKRSGQATTGVENLLKALWHSEFLFRLHEYRTGIILLADVGLEFGMSKRSQALVSDIMPQASIICGKDPEQRGFATFTLARAIIASGESTSESLREALLYLLAAEKDYECLDILEALQDVQYFISVVYHNLDMMGERDAAARRHHATAEKRKKLATVVQDEEVDAILNLIGQIGVALSSRK</sequence>
<dbReference type="GO" id="GO:0045842">
    <property type="term" value="P:positive regulation of mitotic metaphase/anaphase transition"/>
    <property type="evidence" value="ECO:0007669"/>
    <property type="project" value="TreeGrafter"/>
</dbReference>
<comment type="caution">
    <text evidence="8">The sequence shown here is derived from an EMBL/GenBank/DDBJ whole genome shotgun (WGS) entry which is preliminary data.</text>
</comment>
<dbReference type="EMBL" id="MU151092">
    <property type="protein sequence ID" value="KAF9451061.1"/>
    <property type="molecule type" value="Genomic_DNA"/>
</dbReference>
<evidence type="ECO:0000256" key="5">
    <source>
        <dbReference type="ARBA" id="ARBA00022786"/>
    </source>
</evidence>
<dbReference type="Proteomes" id="UP000807342">
    <property type="component" value="Unassembled WGS sequence"/>
</dbReference>
<dbReference type="Pfam" id="PF12862">
    <property type="entry name" value="ANAPC5"/>
    <property type="match status" value="1"/>
</dbReference>
<keyword evidence="4" id="KW-0498">Mitosis</keyword>